<protein>
    <recommendedName>
        <fullName evidence="2">CAAX prenyl protease 2/Lysostaphin resistance protein A-like domain-containing protein</fullName>
    </recommendedName>
</protein>
<feature type="transmembrane region" description="Helical" evidence="1">
    <location>
        <begin position="82"/>
        <end position="105"/>
    </location>
</feature>
<evidence type="ECO:0000256" key="1">
    <source>
        <dbReference type="SAM" id="Phobius"/>
    </source>
</evidence>
<dbReference type="EMBL" id="UOEK01000282">
    <property type="protein sequence ID" value="VAW04237.1"/>
    <property type="molecule type" value="Genomic_DNA"/>
</dbReference>
<keyword evidence="1" id="KW-0812">Transmembrane</keyword>
<evidence type="ECO:0000259" key="2">
    <source>
        <dbReference type="Pfam" id="PF02517"/>
    </source>
</evidence>
<feature type="transmembrane region" description="Helical" evidence="1">
    <location>
        <begin position="193"/>
        <end position="211"/>
    </location>
</feature>
<dbReference type="InterPro" id="IPR003675">
    <property type="entry name" value="Rce1/LyrA-like_dom"/>
</dbReference>
<keyword evidence="1" id="KW-0472">Membrane</keyword>
<sequence>MSWGCPIHFSIVTLRDRLPEDLLTTLDDEREREVLIVLLVSTVLLLVFFYWGRPGFAWEIGLPQRLESWGGVFADRSGTVPYLWWGLSSLVLRVGVPLGVIVWVLKSRPRDFGFQFKGTLRHLPLYVGAYLFMLPLLIWASTWESFQTYYPFYQRAAEGGWGLVLYEIGYGFQFLGVEAFFRGFMTFGLYRRFGWLAVPMMTVPYTMIHFSKPMPEAAAAILAGLILGTMAIRSKTFVPGLLLHLAVAFTMDFLAM</sequence>
<reference evidence="3" key="1">
    <citation type="submission" date="2018-06" db="EMBL/GenBank/DDBJ databases">
        <authorList>
            <person name="Zhirakovskaya E."/>
        </authorList>
    </citation>
    <scope>NUCLEOTIDE SEQUENCE</scope>
</reference>
<feature type="transmembrane region" description="Helical" evidence="1">
    <location>
        <begin position="163"/>
        <end position="181"/>
    </location>
</feature>
<evidence type="ECO:0000313" key="3">
    <source>
        <dbReference type="EMBL" id="VAW04237.1"/>
    </source>
</evidence>
<dbReference type="GO" id="GO:0004175">
    <property type="term" value="F:endopeptidase activity"/>
    <property type="evidence" value="ECO:0007669"/>
    <property type="project" value="UniProtKB-ARBA"/>
</dbReference>
<dbReference type="Pfam" id="PF02517">
    <property type="entry name" value="Rce1-like"/>
    <property type="match status" value="1"/>
</dbReference>
<dbReference type="GO" id="GO:0080120">
    <property type="term" value="P:CAAX-box protein maturation"/>
    <property type="evidence" value="ECO:0007669"/>
    <property type="project" value="UniProtKB-ARBA"/>
</dbReference>
<gene>
    <name evidence="3" type="ORF">MNBD_ACTINO02-2534</name>
</gene>
<feature type="transmembrane region" description="Helical" evidence="1">
    <location>
        <begin position="34"/>
        <end position="52"/>
    </location>
</feature>
<name>A0A3B0ST14_9ZZZZ</name>
<accession>A0A3B0ST14</accession>
<organism evidence="3">
    <name type="scientific">hydrothermal vent metagenome</name>
    <dbReference type="NCBI Taxonomy" id="652676"/>
    <lineage>
        <taxon>unclassified sequences</taxon>
        <taxon>metagenomes</taxon>
        <taxon>ecological metagenomes</taxon>
    </lineage>
</organism>
<feature type="domain" description="CAAX prenyl protease 2/Lysostaphin resistance protein A-like" evidence="2">
    <location>
        <begin position="173"/>
        <end position="248"/>
    </location>
</feature>
<proteinExistence type="predicted"/>
<feature type="transmembrane region" description="Helical" evidence="1">
    <location>
        <begin position="125"/>
        <end position="143"/>
    </location>
</feature>
<dbReference type="AlphaFoldDB" id="A0A3B0ST14"/>
<keyword evidence="1" id="KW-1133">Transmembrane helix</keyword>